<comment type="similarity">
    <text evidence="7">Belongs to the binding-protein-dependent transport system permease family.</text>
</comment>
<evidence type="ECO:0000256" key="4">
    <source>
        <dbReference type="ARBA" id="ARBA00022692"/>
    </source>
</evidence>
<keyword evidence="2 7" id="KW-0813">Transport</keyword>
<name>A0A4Q7LH09_9BURK</name>
<dbReference type="InterPro" id="IPR035906">
    <property type="entry name" value="MetI-like_sf"/>
</dbReference>
<dbReference type="Gene3D" id="1.10.3720.10">
    <property type="entry name" value="MetI-like"/>
    <property type="match status" value="1"/>
</dbReference>
<keyword evidence="3" id="KW-1003">Cell membrane</keyword>
<dbReference type="EMBL" id="SGWV01000010">
    <property type="protein sequence ID" value="RZS53392.1"/>
    <property type="molecule type" value="Genomic_DNA"/>
</dbReference>
<feature type="transmembrane region" description="Helical" evidence="7">
    <location>
        <begin position="141"/>
        <end position="166"/>
    </location>
</feature>
<dbReference type="InterPro" id="IPR045621">
    <property type="entry name" value="BPD_transp_1_N"/>
</dbReference>
<dbReference type="InterPro" id="IPR000515">
    <property type="entry name" value="MetI-like"/>
</dbReference>
<protein>
    <submittedName>
        <fullName evidence="9">Peptide/nickel transport system permease protein</fullName>
    </submittedName>
</protein>
<feature type="transmembrane region" description="Helical" evidence="7">
    <location>
        <begin position="99"/>
        <end position="120"/>
    </location>
</feature>
<dbReference type="SUPFAM" id="SSF161098">
    <property type="entry name" value="MetI-like"/>
    <property type="match status" value="1"/>
</dbReference>
<feature type="transmembrane region" description="Helical" evidence="7">
    <location>
        <begin position="243"/>
        <end position="269"/>
    </location>
</feature>
<dbReference type="OrthoDB" id="9803623at2"/>
<evidence type="ECO:0000313" key="9">
    <source>
        <dbReference type="EMBL" id="RZS53392.1"/>
    </source>
</evidence>
<evidence type="ECO:0000256" key="6">
    <source>
        <dbReference type="ARBA" id="ARBA00023136"/>
    </source>
</evidence>
<sequence>MHRRAHSVGWRALRALLSVLGISAVLFAVLKMAPGDPMSELVTHPDVPPEVRRQLRHQFGLDQPPIARYFHWLWAMLRGDWGWSHVSRFDVIDLILQRLPVTLAIVGGSLLLALALAVPIGMKAGLHPGSAFDRCVSALAYLGYALPSFFTGLLLILLFSIQLGWLPFVFRTDLSQTGWPWMVEQARQSLMPVLVLASFQSAIWLRHVRSAVMDVACLDHVRLARSKGLPETLVVWRHVLPNALIPLVTLLALQLPAVFSGAIVTEQIFRVPGIGSLLVESVLRNDTPVLLAITLLLAVLVVMANALADVTYGWLDPRIGTR</sequence>
<comment type="caution">
    <text evidence="9">The sequence shown here is derived from an EMBL/GenBank/DDBJ whole genome shotgun (WGS) entry which is preliminary data.</text>
</comment>
<dbReference type="RefSeq" id="WP_130482832.1">
    <property type="nucleotide sequence ID" value="NZ_SGWV01000010.1"/>
</dbReference>
<dbReference type="GO" id="GO:0055085">
    <property type="term" value="P:transmembrane transport"/>
    <property type="evidence" value="ECO:0007669"/>
    <property type="project" value="InterPro"/>
</dbReference>
<accession>A0A4Q7LH09</accession>
<evidence type="ECO:0000313" key="10">
    <source>
        <dbReference type="Proteomes" id="UP000293433"/>
    </source>
</evidence>
<dbReference type="Pfam" id="PF19300">
    <property type="entry name" value="BPD_transp_1_N"/>
    <property type="match status" value="1"/>
</dbReference>
<evidence type="ECO:0000256" key="5">
    <source>
        <dbReference type="ARBA" id="ARBA00022989"/>
    </source>
</evidence>
<evidence type="ECO:0000256" key="3">
    <source>
        <dbReference type="ARBA" id="ARBA00022475"/>
    </source>
</evidence>
<organism evidence="9 10">
    <name type="scientific">Sphaerotilus mobilis</name>
    <dbReference type="NCBI Taxonomy" id="47994"/>
    <lineage>
        <taxon>Bacteria</taxon>
        <taxon>Pseudomonadati</taxon>
        <taxon>Pseudomonadota</taxon>
        <taxon>Betaproteobacteria</taxon>
        <taxon>Burkholderiales</taxon>
        <taxon>Sphaerotilaceae</taxon>
        <taxon>Sphaerotilus</taxon>
    </lineage>
</organism>
<dbReference type="PANTHER" id="PTHR43163:SF6">
    <property type="entry name" value="DIPEPTIDE TRANSPORT SYSTEM PERMEASE PROTEIN DPPB-RELATED"/>
    <property type="match status" value="1"/>
</dbReference>
<keyword evidence="4 7" id="KW-0812">Transmembrane</keyword>
<evidence type="ECO:0000256" key="7">
    <source>
        <dbReference type="RuleBase" id="RU363032"/>
    </source>
</evidence>
<dbReference type="Pfam" id="PF00528">
    <property type="entry name" value="BPD_transp_1"/>
    <property type="match status" value="1"/>
</dbReference>
<feature type="domain" description="ABC transmembrane type-1" evidence="8">
    <location>
        <begin position="99"/>
        <end position="308"/>
    </location>
</feature>
<dbReference type="Proteomes" id="UP000293433">
    <property type="component" value="Unassembled WGS sequence"/>
</dbReference>
<dbReference type="AlphaFoldDB" id="A0A4Q7LH09"/>
<reference evidence="9 10" key="1">
    <citation type="submission" date="2019-02" db="EMBL/GenBank/DDBJ databases">
        <title>Genomic Encyclopedia of Type Strains, Phase IV (KMG-IV): sequencing the most valuable type-strain genomes for metagenomic binning, comparative biology and taxonomic classification.</title>
        <authorList>
            <person name="Goeker M."/>
        </authorList>
    </citation>
    <scope>NUCLEOTIDE SEQUENCE [LARGE SCALE GENOMIC DNA]</scope>
    <source>
        <strain evidence="9 10">DSM 10617</strain>
    </source>
</reference>
<feature type="transmembrane region" description="Helical" evidence="7">
    <location>
        <begin position="289"/>
        <end position="315"/>
    </location>
</feature>
<dbReference type="CDD" id="cd06261">
    <property type="entry name" value="TM_PBP2"/>
    <property type="match status" value="1"/>
</dbReference>
<proteinExistence type="inferred from homology"/>
<keyword evidence="5 7" id="KW-1133">Transmembrane helix</keyword>
<feature type="transmembrane region" description="Helical" evidence="7">
    <location>
        <begin position="12"/>
        <end position="30"/>
    </location>
</feature>
<dbReference type="GO" id="GO:0005886">
    <property type="term" value="C:plasma membrane"/>
    <property type="evidence" value="ECO:0007669"/>
    <property type="project" value="UniProtKB-SubCell"/>
</dbReference>
<evidence type="ECO:0000256" key="1">
    <source>
        <dbReference type="ARBA" id="ARBA00004651"/>
    </source>
</evidence>
<dbReference type="PANTHER" id="PTHR43163">
    <property type="entry name" value="DIPEPTIDE TRANSPORT SYSTEM PERMEASE PROTEIN DPPB-RELATED"/>
    <property type="match status" value="1"/>
</dbReference>
<comment type="subcellular location">
    <subcellularLocation>
        <location evidence="1 7">Cell membrane</location>
        <topology evidence="1 7">Multi-pass membrane protein</topology>
    </subcellularLocation>
</comment>
<evidence type="ECO:0000256" key="2">
    <source>
        <dbReference type="ARBA" id="ARBA00022448"/>
    </source>
</evidence>
<evidence type="ECO:0000259" key="8">
    <source>
        <dbReference type="PROSITE" id="PS50928"/>
    </source>
</evidence>
<gene>
    <name evidence="9" type="ORF">EV685_3020</name>
</gene>
<keyword evidence="10" id="KW-1185">Reference proteome</keyword>
<keyword evidence="6 7" id="KW-0472">Membrane</keyword>
<dbReference type="PROSITE" id="PS50928">
    <property type="entry name" value="ABC_TM1"/>
    <property type="match status" value="1"/>
</dbReference>